<gene>
    <name evidence="2" type="primary">yhdN_2</name>
    <name evidence="2" type="ORF">SCARR_00268</name>
</gene>
<dbReference type="SUPFAM" id="SSF51430">
    <property type="entry name" value="NAD(P)-linked oxidoreductase"/>
    <property type="match status" value="1"/>
</dbReference>
<protein>
    <submittedName>
        <fullName evidence="2">General stress protein 69</fullName>
    </submittedName>
</protein>
<sequence length="326" mass="35705">MKTRTLGRGGFEIGEVGMGCWQFGGDFGPMEERSAMAILEAAVENGINFFDTADIYGAGRSEELIGRFLKTCGTPVAVATKFGRGGDVYPDHYSRQALRDAVQASLDRLGLDVIDLLQLHCIPIETIRDGEVFGWLQDLRQEGLIKHFGASVESAEEAHLCMEQDGLLSLQVIFNLFRQKLATELFPQAKEQGVGIIVRLPLASGLLSGKFTKDTQFAESDHRNYNRDGQCFNVAETFAGLPFEKGVELADALKEQVPEGMTMAQMALRWILDHDAVSVVIPGASSPMQARANAAASDLKPLAEGLHEILGTFYKQRVHSHVRGAY</sequence>
<evidence type="ECO:0000313" key="2">
    <source>
        <dbReference type="EMBL" id="VGO18217.1"/>
    </source>
</evidence>
<evidence type="ECO:0000313" key="3">
    <source>
        <dbReference type="Proteomes" id="UP000346198"/>
    </source>
</evidence>
<dbReference type="PANTHER" id="PTHR43312">
    <property type="entry name" value="D-THREO-ALDOSE 1-DEHYDROGENASE"/>
    <property type="match status" value="1"/>
</dbReference>
<dbReference type="InterPro" id="IPR036812">
    <property type="entry name" value="NAD(P)_OxRdtase_dom_sf"/>
</dbReference>
<dbReference type="CDD" id="cd19086">
    <property type="entry name" value="AKR_AKR11C1"/>
    <property type="match status" value="1"/>
</dbReference>
<evidence type="ECO:0000259" key="1">
    <source>
        <dbReference type="Pfam" id="PF00248"/>
    </source>
</evidence>
<dbReference type="PANTHER" id="PTHR43312:SF1">
    <property type="entry name" value="NADP-DEPENDENT OXIDOREDUCTASE DOMAIN-CONTAINING PROTEIN"/>
    <property type="match status" value="1"/>
</dbReference>
<feature type="domain" description="NADP-dependent oxidoreductase" evidence="1">
    <location>
        <begin position="16"/>
        <end position="302"/>
    </location>
</feature>
<dbReference type="Proteomes" id="UP000346198">
    <property type="component" value="Unassembled WGS sequence"/>
</dbReference>
<organism evidence="2 3">
    <name type="scientific">Pontiella sulfatireligans</name>
    <dbReference type="NCBI Taxonomy" id="2750658"/>
    <lineage>
        <taxon>Bacteria</taxon>
        <taxon>Pseudomonadati</taxon>
        <taxon>Kiritimatiellota</taxon>
        <taxon>Kiritimatiellia</taxon>
        <taxon>Kiritimatiellales</taxon>
        <taxon>Pontiellaceae</taxon>
        <taxon>Pontiella</taxon>
    </lineage>
</organism>
<name>A0A6C2UFB4_9BACT</name>
<proteinExistence type="predicted"/>
<accession>A0A6C2UFB4</accession>
<dbReference type="Gene3D" id="3.20.20.100">
    <property type="entry name" value="NADP-dependent oxidoreductase domain"/>
    <property type="match status" value="1"/>
</dbReference>
<dbReference type="EMBL" id="CAAHFH010000001">
    <property type="protein sequence ID" value="VGO18217.1"/>
    <property type="molecule type" value="Genomic_DNA"/>
</dbReference>
<keyword evidence="3" id="KW-1185">Reference proteome</keyword>
<dbReference type="RefSeq" id="WP_136059721.1">
    <property type="nucleotide sequence ID" value="NZ_CAAHFH010000001.1"/>
</dbReference>
<dbReference type="InterPro" id="IPR023210">
    <property type="entry name" value="NADP_OxRdtase_dom"/>
</dbReference>
<dbReference type="AlphaFoldDB" id="A0A6C2UFB4"/>
<dbReference type="Pfam" id="PF00248">
    <property type="entry name" value="Aldo_ket_red"/>
    <property type="match status" value="1"/>
</dbReference>
<dbReference type="InterPro" id="IPR053135">
    <property type="entry name" value="AKR2_Oxidoreductase"/>
</dbReference>
<reference evidence="2 3" key="1">
    <citation type="submission" date="2019-04" db="EMBL/GenBank/DDBJ databases">
        <authorList>
            <person name="Van Vliet M D."/>
        </authorList>
    </citation>
    <scope>NUCLEOTIDE SEQUENCE [LARGE SCALE GENOMIC DNA]</scope>
    <source>
        <strain evidence="2 3">F21</strain>
    </source>
</reference>